<dbReference type="InterPro" id="IPR053745">
    <property type="entry name" value="Viral_Tail_Comp_sf"/>
</dbReference>
<dbReference type="RefSeq" id="WP_011791883.1">
    <property type="nucleotide sequence ID" value="NC_008751.1"/>
</dbReference>
<name>A0A0H3A606_NITV4</name>
<dbReference type="HOGENOM" id="CLU_150435_0_0_7"/>
<protein>
    <recommendedName>
        <fullName evidence="3">DUF3168 domain-containing protein</fullName>
    </recommendedName>
</protein>
<dbReference type="InterPro" id="IPR021508">
    <property type="entry name" value="Gp17-like"/>
</dbReference>
<sequence>MSGVEFEMILHATLRNDAGLNSIVQQRVFAIAIPEKTPLPCITFQRLSGHPLNTLTGQPDMETVLIQIDCWGRTFTEAKTVGLALRQALATAPFHCVLDEDRDLHDPATNHYRVSSDFRCWHKE</sequence>
<dbReference type="Pfam" id="PF11367">
    <property type="entry name" value="Tail_completion_gp17"/>
    <property type="match status" value="1"/>
</dbReference>
<evidence type="ECO:0000313" key="2">
    <source>
        <dbReference type="Proteomes" id="UP000009173"/>
    </source>
</evidence>
<dbReference type="KEGG" id="dvl:Dvul_0864"/>
<accession>A0A0H3A606</accession>
<dbReference type="AlphaFoldDB" id="A0A0H3A606"/>
<dbReference type="Proteomes" id="UP000009173">
    <property type="component" value="Chromosome"/>
</dbReference>
<reference evidence="2" key="1">
    <citation type="journal article" date="2009" name="Environ. Microbiol.">
        <title>Contribution of mobile genetic elements to Desulfovibrio vulgaris genome plasticity.</title>
        <authorList>
            <person name="Walker C.B."/>
            <person name="Stolyar S."/>
            <person name="Chivian D."/>
            <person name="Pinel N."/>
            <person name="Gabster J.A."/>
            <person name="Dehal P.S."/>
            <person name="He Z."/>
            <person name="Yang Z.K."/>
            <person name="Yen H.C."/>
            <person name="Zhou J."/>
            <person name="Wall J.D."/>
            <person name="Hazen T.C."/>
            <person name="Arkin A.P."/>
            <person name="Stahl D.A."/>
        </authorList>
    </citation>
    <scope>NUCLEOTIDE SEQUENCE [LARGE SCALE GENOMIC DNA]</scope>
    <source>
        <strain evidence="2">DP4</strain>
    </source>
</reference>
<evidence type="ECO:0008006" key="3">
    <source>
        <dbReference type="Google" id="ProtNLM"/>
    </source>
</evidence>
<dbReference type="EMBL" id="CP000527">
    <property type="protein sequence ID" value="ABM27885.1"/>
    <property type="molecule type" value="Genomic_DNA"/>
</dbReference>
<organism evidence="1 2">
    <name type="scientific">Nitratidesulfovibrio vulgaris (strain DP4)</name>
    <name type="common">Desulfovibrio vulgaris</name>
    <dbReference type="NCBI Taxonomy" id="391774"/>
    <lineage>
        <taxon>Bacteria</taxon>
        <taxon>Pseudomonadati</taxon>
        <taxon>Thermodesulfobacteriota</taxon>
        <taxon>Desulfovibrionia</taxon>
        <taxon>Desulfovibrionales</taxon>
        <taxon>Desulfovibrionaceae</taxon>
        <taxon>Nitratidesulfovibrio</taxon>
    </lineage>
</organism>
<gene>
    <name evidence="1" type="ordered locus">Dvul_0864</name>
</gene>
<proteinExistence type="predicted"/>
<evidence type="ECO:0000313" key="1">
    <source>
        <dbReference type="EMBL" id="ABM27885.1"/>
    </source>
</evidence>
<dbReference type="Gene3D" id="3.30.2000.30">
    <property type="match status" value="1"/>
</dbReference>